<dbReference type="PANTHER" id="PTHR11567">
    <property type="entry name" value="ACID PHOSPHATASE-RELATED"/>
    <property type="match status" value="1"/>
</dbReference>
<keyword evidence="3" id="KW-0472">Membrane</keyword>
<proteinExistence type="inferred from homology"/>
<dbReference type="CDD" id="cd07061">
    <property type="entry name" value="HP_HAP_like"/>
    <property type="match status" value="1"/>
</dbReference>
<keyword evidence="3" id="KW-0812">Transmembrane</keyword>
<dbReference type="GO" id="GO:0016791">
    <property type="term" value="F:phosphatase activity"/>
    <property type="evidence" value="ECO:0007669"/>
    <property type="project" value="TreeGrafter"/>
</dbReference>
<keyword evidence="4" id="KW-0732">Signal</keyword>
<feature type="transmembrane region" description="Helical" evidence="3">
    <location>
        <begin position="408"/>
        <end position="429"/>
    </location>
</feature>
<dbReference type="Pfam" id="PF00328">
    <property type="entry name" value="His_Phos_2"/>
    <property type="match status" value="1"/>
</dbReference>
<evidence type="ECO:0000256" key="4">
    <source>
        <dbReference type="SAM" id="SignalP"/>
    </source>
</evidence>
<dbReference type="InterPro" id="IPR029033">
    <property type="entry name" value="His_PPase_superfam"/>
</dbReference>
<feature type="chain" id="PRO_5042100713" description="Acid phosphatase" evidence="4">
    <location>
        <begin position="18"/>
        <end position="447"/>
    </location>
</feature>
<dbReference type="InterPro" id="IPR000560">
    <property type="entry name" value="His_Pase_clade-2"/>
</dbReference>
<keyword evidence="6" id="KW-1185">Reference proteome</keyword>
<dbReference type="Gene3D" id="3.40.50.1240">
    <property type="entry name" value="Phosphoglycerate mutase-like"/>
    <property type="match status" value="1"/>
</dbReference>
<evidence type="ECO:0000256" key="1">
    <source>
        <dbReference type="ARBA" id="ARBA00005375"/>
    </source>
</evidence>
<protein>
    <recommendedName>
        <fullName evidence="7">Acid phosphatase</fullName>
    </recommendedName>
</protein>
<dbReference type="SUPFAM" id="SSF53254">
    <property type="entry name" value="Phosphoglycerate mutase-like"/>
    <property type="match status" value="1"/>
</dbReference>
<name>A0AAD1XAP3_EUPCR</name>
<evidence type="ECO:0000313" key="6">
    <source>
        <dbReference type="Proteomes" id="UP001295684"/>
    </source>
</evidence>
<dbReference type="PANTHER" id="PTHR11567:SF110">
    <property type="entry name" value="2-PHOSPHOXYLOSE PHOSPHATASE 1"/>
    <property type="match status" value="1"/>
</dbReference>
<gene>
    <name evidence="5" type="ORF">ECRASSUSDP1_LOCUS10653</name>
</gene>
<dbReference type="Proteomes" id="UP001295684">
    <property type="component" value="Unassembled WGS sequence"/>
</dbReference>
<accession>A0AAD1XAP3</accession>
<sequence length="447" mass="51538">MLKKILAFLAAMQLASLFEINGDNQDQLYFAIQVTRHGARATCNHIDFPNITTHYWETPLGHLTEQGERQHYLLAKKHEKRYRHQAHLLSDTFDPNEILIYSTNVDRTIMSAYSELTGWYPLGSGDKLARQERSQSLPPFEVTGLEETLSKLEDDALLEGFQPVPIHMGEEINKILKGQDEDTCPIFKKLKEEVMKDPVFQQRIELYRDTVVKSLKEDWNLNDNFNIQTVDPYTDSYYSAMFNLRLKKEFDLGREIVDRLIADRYNYYTLLTDEMTRLASTKFHNFVHTRMDQRIYSTDSPLRFVFMSAHDSTIASLLAGVEQKQETQPFFATSILVELWKKAGTAGDKDEDFYAKYLYDDQPLNINNSCDDQGRCDYAGFKNYLKSREIEGDFDEACAYTESSSTTMIVAISTSAAGLIALGVLSFVYMKRRGNKNQQDFNRLISS</sequence>
<dbReference type="EMBL" id="CAMPGE010010506">
    <property type="protein sequence ID" value="CAI2369354.1"/>
    <property type="molecule type" value="Genomic_DNA"/>
</dbReference>
<comment type="similarity">
    <text evidence="1">Belongs to the histidine acid phosphatase family.</text>
</comment>
<dbReference type="AlphaFoldDB" id="A0AAD1XAP3"/>
<dbReference type="InterPro" id="IPR050645">
    <property type="entry name" value="Histidine_acid_phosphatase"/>
</dbReference>
<keyword evidence="2" id="KW-0378">Hydrolase</keyword>
<evidence type="ECO:0000256" key="2">
    <source>
        <dbReference type="ARBA" id="ARBA00022801"/>
    </source>
</evidence>
<feature type="signal peptide" evidence="4">
    <location>
        <begin position="1"/>
        <end position="17"/>
    </location>
</feature>
<keyword evidence="3" id="KW-1133">Transmembrane helix</keyword>
<evidence type="ECO:0000313" key="5">
    <source>
        <dbReference type="EMBL" id="CAI2369354.1"/>
    </source>
</evidence>
<reference evidence="5" key="1">
    <citation type="submission" date="2023-07" db="EMBL/GenBank/DDBJ databases">
        <authorList>
            <consortium name="AG Swart"/>
            <person name="Singh M."/>
            <person name="Singh A."/>
            <person name="Seah K."/>
            <person name="Emmerich C."/>
        </authorList>
    </citation>
    <scope>NUCLEOTIDE SEQUENCE</scope>
    <source>
        <strain evidence="5">DP1</strain>
    </source>
</reference>
<evidence type="ECO:0000256" key="3">
    <source>
        <dbReference type="SAM" id="Phobius"/>
    </source>
</evidence>
<comment type="caution">
    <text evidence="5">The sequence shown here is derived from an EMBL/GenBank/DDBJ whole genome shotgun (WGS) entry which is preliminary data.</text>
</comment>
<evidence type="ECO:0008006" key="7">
    <source>
        <dbReference type="Google" id="ProtNLM"/>
    </source>
</evidence>
<organism evidence="5 6">
    <name type="scientific">Euplotes crassus</name>
    <dbReference type="NCBI Taxonomy" id="5936"/>
    <lineage>
        <taxon>Eukaryota</taxon>
        <taxon>Sar</taxon>
        <taxon>Alveolata</taxon>
        <taxon>Ciliophora</taxon>
        <taxon>Intramacronucleata</taxon>
        <taxon>Spirotrichea</taxon>
        <taxon>Hypotrichia</taxon>
        <taxon>Euplotida</taxon>
        <taxon>Euplotidae</taxon>
        <taxon>Moneuplotes</taxon>
    </lineage>
</organism>